<dbReference type="PANTHER" id="PTHR38046:SF1">
    <property type="entry name" value="CRYPTIC LOCI REGULATOR 2"/>
    <property type="match status" value="1"/>
</dbReference>
<reference evidence="4" key="2">
    <citation type="submission" date="2023-06" db="EMBL/GenBank/DDBJ databases">
        <authorList>
            <consortium name="Lawrence Berkeley National Laboratory"/>
            <person name="Haridas S."/>
            <person name="Hensen N."/>
            <person name="Bonometti L."/>
            <person name="Westerberg I."/>
            <person name="Brannstrom I.O."/>
            <person name="Guillou S."/>
            <person name="Cros-Aarteil S."/>
            <person name="Calhoun S."/>
            <person name="Kuo A."/>
            <person name="Mondo S."/>
            <person name="Pangilinan J."/>
            <person name="Riley R."/>
            <person name="Labutti K."/>
            <person name="Andreopoulos B."/>
            <person name="Lipzen A."/>
            <person name="Chen C."/>
            <person name="Yanf M."/>
            <person name="Daum C."/>
            <person name="Ng V."/>
            <person name="Clum A."/>
            <person name="Steindorff A."/>
            <person name="Ohm R."/>
            <person name="Martin F."/>
            <person name="Silar P."/>
            <person name="Natvig D."/>
            <person name="Lalanne C."/>
            <person name="Gautier V."/>
            <person name="Ament-Velasquez S.L."/>
            <person name="Kruys A."/>
            <person name="Hutchinson M.I."/>
            <person name="Powell A.J."/>
            <person name="Barry K."/>
            <person name="Miller A.N."/>
            <person name="Grigoriev I.V."/>
            <person name="Debuchy R."/>
            <person name="Gladieux P."/>
            <person name="Thoren M.H."/>
            <person name="Johannesson H."/>
        </authorList>
    </citation>
    <scope>NUCLEOTIDE SEQUENCE</scope>
    <source>
        <strain evidence="4">CBS 958.72</strain>
    </source>
</reference>
<feature type="domain" description="Cryptic loci regulator 2 C-terminal" evidence="2">
    <location>
        <begin position="368"/>
        <end position="495"/>
    </location>
</feature>
<dbReference type="Proteomes" id="UP001287356">
    <property type="component" value="Unassembled WGS sequence"/>
</dbReference>
<dbReference type="GO" id="GO:0070824">
    <property type="term" value="C:SHREC complex"/>
    <property type="evidence" value="ECO:0007669"/>
    <property type="project" value="InterPro"/>
</dbReference>
<organism evidence="4 5">
    <name type="scientific">Lasiosphaeria ovina</name>
    <dbReference type="NCBI Taxonomy" id="92902"/>
    <lineage>
        <taxon>Eukaryota</taxon>
        <taxon>Fungi</taxon>
        <taxon>Dikarya</taxon>
        <taxon>Ascomycota</taxon>
        <taxon>Pezizomycotina</taxon>
        <taxon>Sordariomycetes</taxon>
        <taxon>Sordariomycetidae</taxon>
        <taxon>Sordariales</taxon>
        <taxon>Lasiosphaeriaceae</taxon>
        <taxon>Lasiosphaeria</taxon>
    </lineage>
</organism>
<accession>A0AAE0NER9</accession>
<feature type="compositionally biased region" description="Low complexity" evidence="1">
    <location>
        <begin position="155"/>
        <end position="166"/>
    </location>
</feature>
<gene>
    <name evidence="4" type="ORF">B0T24DRAFT_647490</name>
</gene>
<comment type="caution">
    <text evidence="4">The sequence shown here is derived from an EMBL/GenBank/DDBJ whole genome shotgun (WGS) entry which is preliminary data.</text>
</comment>
<dbReference type="Pfam" id="PF16761">
    <property type="entry name" value="Clr2_transil"/>
    <property type="match status" value="1"/>
</dbReference>
<dbReference type="InterPro" id="IPR018839">
    <property type="entry name" value="Tscrpt-silencing_Clr2_C"/>
</dbReference>
<dbReference type="EMBL" id="JAULSN010000002">
    <property type="protein sequence ID" value="KAK3380172.1"/>
    <property type="molecule type" value="Genomic_DNA"/>
</dbReference>
<dbReference type="AlphaFoldDB" id="A0AAE0NER9"/>
<proteinExistence type="predicted"/>
<reference evidence="4" key="1">
    <citation type="journal article" date="2023" name="Mol. Phylogenet. Evol.">
        <title>Genome-scale phylogeny and comparative genomics of the fungal order Sordariales.</title>
        <authorList>
            <person name="Hensen N."/>
            <person name="Bonometti L."/>
            <person name="Westerberg I."/>
            <person name="Brannstrom I.O."/>
            <person name="Guillou S."/>
            <person name="Cros-Aarteil S."/>
            <person name="Calhoun S."/>
            <person name="Haridas S."/>
            <person name="Kuo A."/>
            <person name="Mondo S."/>
            <person name="Pangilinan J."/>
            <person name="Riley R."/>
            <person name="LaButti K."/>
            <person name="Andreopoulos B."/>
            <person name="Lipzen A."/>
            <person name="Chen C."/>
            <person name="Yan M."/>
            <person name="Daum C."/>
            <person name="Ng V."/>
            <person name="Clum A."/>
            <person name="Steindorff A."/>
            <person name="Ohm R.A."/>
            <person name="Martin F."/>
            <person name="Silar P."/>
            <person name="Natvig D.O."/>
            <person name="Lalanne C."/>
            <person name="Gautier V."/>
            <person name="Ament-Velasquez S.L."/>
            <person name="Kruys A."/>
            <person name="Hutchinson M.I."/>
            <person name="Powell A.J."/>
            <person name="Barry K."/>
            <person name="Miller A.N."/>
            <person name="Grigoriev I.V."/>
            <person name="Debuchy R."/>
            <person name="Gladieux P."/>
            <person name="Hiltunen Thoren M."/>
            <person name="Johannesson H."/>
        </authorList>
    </citation>
    <scope>NUCLEOTIDE SEQUENCE</scope>
    <source>
        <strain evidence="4">CBS 958.72</strain>
    </source>
</reference>
<keyword evidence="5" id="KW-1185">Reference proteome</keyword>
<evidence type="ECO:0000256" key="1">
    <source>
        <dbReference type="SAM" id="MobiDB-lite"/>
    </source>
</evidence>
<dbReference type="GO" id="GO:0031934">
    <property type="term" value="C:mating-type region heterochromatin"/>
    <property type="evidence" value="ECO:0007669"/>
    <property type="project" value="TreeGrafter"/>
</dbReference>
<feature type="region of interest" description="Disordered" evidence="1">
    <location>
        <begin position="149"/>
        <end position="198"/>
    </location>
</feature>
<dbReference type="PANTHER" id="PTHR38046">
    <property type="entry name" value="CRYPTIC LOCI REGULATOR 2"/>
    <property type="match status" value="1"/>
</dbReference>
<protein>
    <submittedName>
        <fullName evidence="4">Transcription-silencing protein Clr2-domain-containing protein</fullName>
    </submittedName>
</protein>
<evidence type="ECO:0000259" key="2">
    <source>
        <dbReference type="Pfam" id="PF10383"/>
    </source>
</evidence>
<evidence type="ECO:0000313" key="4">
    <source>
        <dbReference type="EMBL" id="KAK3380172.1"/>
    </source>
</evidence>
<dbReference type="GO" id="GO:0033553">
    <property type="term" value="C:rDNA heterochromatin"/>
    <property type="evidence" value="ECO:0007669"/>
    <property type="project" value="TreeGrafter"/>
</dbReference>
<evidence type="ECO:0000313" key="5">
    <source>
        <dbReference type="Proteomes" id="UP001287356"/>
    </source>
</evidence>
<dbReference type="GO" id="GO:0030466">
    <property type="term" value="P:silent mating-type cassette heterochromatin formation"/>
    <property type="evidence" value="ECO:0007669"/>
    <property type="project" value="TreeGrafter"/>
</dbReference>
<name>A0AAE0NER9_9PEZI</name>
<dbReference type="Pfam" id="PF10383">
    <property type="entry name" value="Clr2"/>
    <property type="match status" value="1"/>
</dbReference>
<feature type="compositionally biased region" description="Low complexity" evidence="1">
    <location>
        <begin position="180"/>
        <end position="198"/>
    </location>
</feature>
<dbReference type="InterPro" id="IPR038986">
    <property type="entry name" value="Clr2"/>
</dbReference>
<dbReference type="InterPro" id="IPR031915">
    <property type="entry name" value="Clr2_N"/>
</dbReference>
<feature type="domain" description="Cryptic loci regulator 2 N-terminal" evidence="3">
    <location>
        <begin position="72"/>
        <end position="135"/>
    </location>
</feature>
<evidence type="ECO:0000259" key="3">
    <source>
        <dbReference type="Pfam" id="PF16761"/>
    </source>
</evidence>
<sequence>MANSAAQDDDAKTDYYPITIARSDGKGYSNLDHNPLNHKEDQDIQQLERWEVIIAGHLQNQLGLKDDKRQFKLSSFPKGYELRCAIRKDGGRDYYLYGHPAGPKSNYRTPGDFVLHLLWLVSASTDYSQCSCDLCTRMVEANKQRQPQIPGFELAPPSTASPAPRAIQTPVLPPAPPQSQPKAKAPAQPAAQPQLQQPVQAQQKFSPLVAPLGTTSPLNVFRVGELVWYKHQAWRLGMVMAITLKAGQTGVNDAHYTFTLAPLGHLILRQPTVVKEAIEMRPFLTFSVPNISIAELNDKLFEEVNWMEVAQRHANEGTDDHSRAVNMQMLGLEASKMAARSVNDCFSTFNKLNEAPIGGGSMDSFHSYAGVYFGAEMIRVYDAIRVAAPDADASPAADGAAGATVIMRIAQIQIVDPGSGQDQTLQFRGNLYRTIRTALPFPPSVVAAEGLGPAFAEEVAVRNQIEKDKSMRWGWVLVESDAVRLEAVVHGRFYVMHRLMSIIDRERFQKSLAMGTVDEAQSYLNSRSHSGWSRHVGRKPSRAATVGSAISVQFVPPDGMIEN</sequence>